<keyword evidence="3" id="KW-1185">Reference proteome</keyword>
<evidence type="ECO:0000313" key="2">
    <source>
        <dbReference type="EMBL" id="KAG5927036.1"/>
    </source>
</evidence>
<evidence type="ECO:0000256" key="1">
    <source>
        <dbReference type="SAM" id="MobiDB-lite"/>
    </source>
</evidence>
<feature type="non-terminal residue" evidence="2">
    <location>
        <position position="66"/>
    </location>
</feature>
<accession>A0A8K0NJK0</accession>
<feature type="compositionally biased region" description="Low complexity" evidence="1">
    <location>
        <begin position="11"/>
        <end position="25"/>
    </location>
</feature>
<dbReference type="AlphaFoldDB" id="A0A8K0NJK0"/>
<dbReference type="EMBL" id="SRPY01000215">
    <property type="protein sequence ID" value="KAG5927036.1"/>
    <property type="molecule type" value="Genomic_DNA"/>
</dbReference>
<sequence length="66" mass="7207">PTHRATRRQTRPPSRTSASTRRSSTGLPFPTWEKPLPLTARGAPNPGTGSCTATTRLRIRTYPYGG</sequence>
<gene>
    <name evidence="2" type="ORF">E4U42_002685</name>
</gene>
<name>A0A8K0NJK0_9HYPO</name>
<reference evidence="2" key="1">
    <citation type="journal article" date="2020" name="bioRxiv">
        <title>Whole genome comparisons of ergot fungi reveals the divergence and evolution of species within the genus Claviceps are the result of varying mechanisms driving genome evolution and host range expansion.</title>
        <authorList>
            <person name="Wyka S.A."/>
            <person name="Mondo S.J."/>
            <person name="Liu M."/>
            <person name="Dettman J."/>
            <person name="Nalam V."/>
            <person name="Broders K.D."/>
        </authorList>
    </citation>
    <scope>NUCLEOTIDE SEQUENCE</scope>
    <source>
        <strain evidence="2">CCC 489</strain>
    </source>
</reference>
<dbReference type="Proteomes" id="UP000811619">
    <property type="component" value="Unassembled WGS sequence"/>
</dbReference>
<organism evidence="2 3">
    <name type="scientific">Claviceps africana</name>
    <dbReference type="NCBI Taxonomy" id="83212"/>
    <lineage>
        <taxon>Eukaryota</taxon>
        <taxon>Fungi</taxon>
        <taxon>Dikarya</taxon>
        <taxon>Ascomycota</taxon>
        <taxon>Pezizomycotina</taxon>
        <taxon>Sordariomycetes</taxon>
        <taxon>Hypocreomycetidae</taxon>
        <taxon>Hypocreales</taxon>
        <taxon>Clavicipitaceae</taxon>
        <taxon>Claviceps</taxon>
    </lineage>
</organism>
<proteinExistence type="predicted"/>
<feature type="non-terminal residue" evidence="2">
    <location>
        <position position="1"/>
    </location>
</feature>
<feature type="region of interest" description="Disordered" evidence="1">
    <location>
        <begin position="1"/>
        <end position="66"/>
    </location>
</feature>
<comment type="caution">
    <text evidence="2">The sequence shown here is derived from an EMBL/GenBank/DDBJ whole genome shotgun (WGS) entry which is preliminary data.</text>
</comment>
<evidence type="ECO:0000313" key="3">
    <source>
        <dbReference type="Proteomes" id="UP000811619"/>
    </source>
</evidence>
<feature type="compositionally biased region" description="Basic residues" evidence="1">
    <location>
        <begin position="1"/>
        <end position="10"/>
    </location>
</feature>
<protein>
    <submittedName>
        <fullName evidence="2">Uncharacterized protein</fullName>
    </submittedName>
</protein>